<comment type="function">
    <text evidence="10">Involved in protein export. Participates in an early event of protein translocation.</text>
</comment>
<accession>A0A0G0T4B0</accession>
<name>A0A0G0T4B0_9BACT</name>
<evidence type="ECO:0000256" key="5">
    <source>
        <dbReference type="ARBA" id="ARBA00022692"/>
    </source>
</evidence>
<dbReference type="EMBL" id="LBZM01000017">
    <property type="protein sequence ID" value="KKR71844.1"/>
    <property type="molecule type" value="Genomic_DNA"/>
</dbReference>
<keyword evidence="5 10" id="KW-0812">Transmembrane</keyword>
<dbReference type="PANTHER" id="PTHR34182:SF1">
    <property type="entry name" value="PROTEIN-EXPORT MEMBRANE PROTEIN SECG"/>
    <property type="match status" value="1"/>
</dbReference>
<dbReference type="PRINTS" id="PR01651">
    <property type="entry name" value="SECGEXPORT"/>
</dbReference>
<keyword evidence="3 10" id="KW-0813">Transport</keyword>
<keyword evidence="8 10" id="KW-0811">Translocation</keyword>
<evidence type="ECO:0000256" key="8">
    <source>
        <dbReference type="ARBA" id="ARBA00023010"/>
    </source>
</evidence>
<evidence type="ECO:0000256" key="4">
    <source>
        <dbReference type="ARBA" id="ARBA00022475"/>
    </source>
</evidence>
<dbReference type="GO" id="GO:0005886">
    <property type="term" value="C:plasma membrane"/>
    <property type="evidence" value="ECO:0007669"/>
    <property type="project" value="UniProtKB-SubCell"/>
</dbReference>
<dbReference type="InterPro" id="IPR004692">
    <property type="entry name" value="SecG"/>
</dbReference>
<evidence type="ECO:0000256" key="6">
    <source>
        <dbReference type="ARBA" id="ARBA00022927"/>
    </source>
</evidence>
<evidence type="ECO:0000256" key="3">
    <source>
        <dbReference type="ARBA" id="ARBA00022448"/>
    </source>
</evidence>
<dbReference type="NCBIfam" id="TIGR00810">
    <property type="entry name" value="secG"/>
    <property type="match status" value="1"/>
</dbReference>
<gene>
    <name evidence="11" type="ORF">UU14_C0017G0009</name>
</gene>
<sequence>MNTTLIIIQIIISIILIFLIAIQGKGGGLGSAFGASSGAFHERRGVEKFVFQLTIGLAALFLITSVANLLV</sequence>
<evidence type="ECO:0000256" key="2">
    <source>
        <dbReference type="ARBA" id="ARBA00008445"/>
    </source>
</evidence>
<evidence type="ECO:0000256" key="1">
    <source>
        <dbReference type="ARBA" id="ARBA00004651"/>
    </source>
</evidence>
<keyword evidence="4 10" id="KW-1003">Cell membrane</keyword>
<evidence type="ECO:0000256" key="9">
    <source>
        <dbReference type="ARBA" id="ARBA00023136"/>
    </source>
</evidence>
<keyword evidence="6 10" id="KW-0653">Protein transport</keyword>
<dbReference type="GO" id="GO:0043952">
    <property type="term" value="P:protein transport by the Sec complex"/>
    <property type="evidence" value="ECO:0007669"/>
    <property type="project" value="TreeGrafter"/>
</dbReference>
<proteinExistence type="inferred from homology"/>
<evidence type="ECO:0000313" key="11">
    <source>
        <dbReference type="EMBL" id="KKR71844.1"/>
    </source>
</evidence>
<keyword evidence="7 10" id="KW-1133">Transmembrane helix</keyword>
<keyword evidence="9 10" id="KW-0472">Membrane</keyword>
<dbReference type="AlphaFoldDB" id="A0A0G0T4B0"/>
<evidence type="ECO:0000256" key="10">
    <source>
        <dbReference type="RuleBase" id="RU365087"/>
    </source>
</evidence>
<dbReference type="PANTHER" id="PTHR34182">
    <property type="entry name" value="PROTEIN-EXPORT MEMBRANE PROTEIN SECG"/>
    <property type="match status" value="1"/>
</dbReference>
<protein>
    <recommendedName>
        <fullName evidence="10">Protein-export membrane protein SecG</fullName>
    </recommendedName>
</protein>
<dbReference type="Proteomes" id="UP000034664">
    <property type="component" value="Unassembled WGS sequence"/>
</dbReference>
<feature type="transmembrane region" description="Helical" evidence="10">
    <location>
        <begin position="49"/>
        <end position="70"/>
    </location>
</feature>
<evidence type="ECO:0000313" key="12">
    <source>
        <dbReference type="Proteomes" id="UP000034664"/>
    </source>
</evidence>
<comment type="similarity">
    <text evidence="2 10">Belongs to the SecG family.</text>
</comment>
<organism evidence="11 12">
    <name type="scientific">Candidatus Roizmanbacteria bacterium GW2011_GWB1_40_7</name>
    <dbReference type="NCBI Taxonomy" id="1618482"/>
    <lineage>
        <taxon>Bacteria</taxon>
        <taxon>Candidatus Roizmaniibacteriota</taxon>
    </lineage>
</organism>
<comment type="subcellular location">
    <subcellularLocation>
        <location evidence="1 10">Cell membrane</location>
        <topology evidence="1 10">Multi-pass membrane protein</topology>
    </subcellularLocation>
</comment>
<comment type="caution">
    <text evidence="11">The sequence shown here is derived from an EMBL/GenBank/DDBJ whole genome shotgun (WGS) entry which is preliminary data.</text>
</comment>
<evidence type="ECO:0000256" key="7">
    <source>
        <dbReference type="ARBA" id="ARBA00022989"/>
    </source>
</evidence>
<feature type="transmembrane region" description="Helical" evidence="10">
    <location>
        <begin position="6"/>
        <end position="22"/>
    </location>
</feature>
<reference evidence="11 12" key="1">
    <citation type="journal article" date="2015" name="Nature">
        <title>rRNA introns, odd ribosomes, and small enigmatic genomes across a large radiation of phyla.</title>
        <authorList>
            <person name="Brown C.T."/>
            <person name="Hug L.A."/>
            <person name="Thomas B.C."/>
            <person name="Sharon I."/>
            <person name="Castelle C.J."/>
            <person name="Singh A."/>
            <person name="Wilkins M.J."/>
            <person name="Williams K.H."/>
            <person name="Banfield J.F."/>
        </authorList>
    </citation>
    <scope>NUCLEOTIDE SEQUENCE [LARGE SCALE GENOMIC DNA]</scope>
</reference>
<dbReference type="GO" id="GO:0065002">
    <property type="term" value="P:intracellular protein transmembrane transport"/>
    <property type="evidence" value="ECO:0007669"/>
    <property type="project" value="TreeGrafter"/>
</dbReference>
<dbReference type="GO" id="GO:0009306">
    <property type="term" value="P:protein secretion"/>
    <property type="evidence" value="ECO:0007669"/>
    <property type="project" value="UniProtKB-UniRule"/>
</dbReference>
<dbReference type="Pfam" id="PF03840">
    <property type="entry name" value="SecG"/>
    <property type="match status" value="1"/>
</dbReference>
<dbReference type="GO" id="GO:0015450">
    <property type="term" value="F:protein-transporting ATPase activity"/>
    <property type="evidence" value="ECO:0007669"/>
    <property type="project" value="UniProtKB-UniRule"/>
</dbReference>